<proteinExistence type="predicted"/>
<organism evidence="1">
    <name type="scientific">marine sediment metagenome</name>
    <dbReference type="NCBI Taxonomy" id="412755"/>
    <lineage>
        <taxon>unclassified sequences</taxon>
        <taxon>metagenomes</taxon>
        <taxon>ecological metagenomes</taxon>
    </lineage>
</organism>
<gene>
    <name evidence="1" type="ORF">S01H4_47264</name>
</gene>
<dbReference type="Gene3D" id="3.40.30.10">
    <property type="entry name" value="Glutaredoxin"/>
    <property type="match status" value="1"/>
</dbReference>
<protein>
    <recommendedName>
        <fullName evidence="2">Alkyl hydroperoxide reductase subunit C/ Thiol specific antioxidant domain-containing protein</fullName>
    </recommendedName>
</protein>
<accession>X1BPA9</accession>
<evidence type="ECO:0000313" key="1">
    <source>
        <dbReference type="EMBL" id="GAG97749.1"/>
    </source>
</evidence>
<name>X1BPA9_9ZZZZ</name>
<sequence length="85" mass="9547">MVLGVNTADARDKVVEVLEQNGVDFPNILDTTTKAPMAEYETLQGMSAVPMTYLIDREGKVMDAWYGYEKKKTAEAVKKLEFGER</sequence>
<dbReference type="EMBL" id="BART01026507">
    <property type="protein sequence ID" value="GAG97749.1"/>
    <property type="molecule type" value="Genomic_DNA"/>
</dbReference>
<dbReference type="AlphaFoldDB" id="X1BPA9"/>
<dbReference type="InterPro" id="IPR036249">
    <property type="entry name" value="Thioredoxin-like_sf"/>
</dbReference>
<reference evidence="1" key="1">
    <citation type="journal article" date="2014" name="Front. Microbiol.">
        <title>High frequency of phylogenetically diverse reductive dehalogenase-homologous genes in deep subseafloor sedimentary metagenomes.</title>
        <authorList>
            <person name="Kawai M."/>
            <person name="Futagami T."/>
            <person name="Toyoda A."/>
            <person name="Takaki Y."/>
            <person name="Nishi S."/>
            <person name="Hori S."/>
            <person name="Arai W."/>
            <person name="Tsubouchi T."/>
            <person name="Morono Y."/>
            <person name="Uchiyama I."/>
            <person name="Ito T."/>
            <person name="Fujiyama A."/>
            <person name="Inagaki F."/>
            <person name="Takami H."/>
        </authorList>
    </citation>
    <scope>NUCLEOTIDE SEQUENCE</scope>
    <source>
        <strain evidence="1">Expedition CK06-06</strain>
    </source>
</reference>
<evidence type="ECO:0008006" key="2">
    <source>
        <dbReference type="Google" id="ProtNLM"/>
    </source>
</evidence>
<dbReference type="SUPFAM" id="SSF52833">
    <property type="entry name" value="Thioredoxin-like"/>
    <property type="match status" value="1"/>
</dbReference>
<comment type="caution">
    <text evidence="1">The sequence shown here is derived from an EMBL/GenBank/DDBJ whole genome shotgun (WGS) entry which is preliminary data.</text>
</comment>